<gene>
    <name evidence="2" type="ORF">GCM10007368_36670</name>
</gene>
<sequence>MGAAVGQSLPVAVGVLISPLPIVAVVLMVVSRRAKADAAAFLAGRSGRRGRTTP</sequence>
<evidence type="ECO:0000313" key="2">
    <source>
        <dbReference type="EMBL" id="GGI11533.1"/>
    </source>
</evidence>
<dbReference type="RefSeq" id="WP_188525185.1">
    <property type="nucleotide sequence ID" value="NZ_BMDG01000015.1"/>
</dbReference>
<keyword evidence="3" id="KW-1185">Reference proteome</keyword>
<protein>
    <submittedName>
        <fullName evidence="2">Uncharacterized protein</fullName>
    </submittedName>
</protein>
<name>A0ABQ2BAA5_9MICO</name>
<dbReference type="EMBL" id="BMDG01000015">
    <property type="protein sequence ID" value="GGI11533.1"/>
    <property type="molecule type" value="Genomic_DNA"/>
</dbReference>
<evidence type="ECO:0000256" key="1">
    <source>
        <dbReference type="SAM" id="Phobius"/>
    </source>
</evidence>
<evidence type="ECO:0000313" key="3">
    <source>
        <dbReference type="Proteomes" id="UP000632535"/>
    </source>
</evidence>
<proteinExistence type="predicted"/>
<comment type="caution">
    <text evidence="2">The sequence shown here is derived from an EMBL/GenBank/DDBJ whole genome shotgun (WGS) entry which is preliminary data.</text>
</comment>
<keyword evidence="1" id="KW-1133">Transmembrane helix</keyword>
<keyword evidence="1" id="KW-0472">Membrane</keyword>
<accession>A0ABQ2BAA5</accession>
<keyword evidence="1" id="KW-0812">Transmembrane</keyword>
<dbReference type="Proteomes" id="UP000632535">
    <property type="component" value="Unassembled WGS sequence"/>
</dbReference>
<reference evidence="3" key="1">
    <citation type="journal article" date="2019" name="Int. J. Syst. Evol. Microbiol.">
        <title>The Global Catalogue of Microorganisms (GCM) 10K type strain sequencing project: providing services to taxonomists for standard genome sequencing and annotation.</title>
        <authorList>
            <consortium name="The Broad Institute Genomics Platform"/>
            <consortium name="The Broad Institute Genome Sequencing Center for Infectious Disease"/>
            <person name="Wu L."/>
            <person name="Ma J."/>
        </authorList>
    </citation>
    <scope>NUCLEOTIDE SEQUENCE [LARGE SCALE GENOMIC DNA]</scope>
    <source>
        <strain evidence="3">CCM 8653</strain>
    </source>
</reference>
<feature type="transmembrane region" description="Helical" evidence="1">
    <location>
        <begin position="12"/>
        <end position="30"/>
    </location>
</feature>
<organism evidence="2 3">
    <name type="scientific">Isoptericola cucumis</name>
    <dbReference type="NCBI Taxonomy" id="1776856"/>
    <lineage>
        <taxon>Bacteria</taxon>
        <taxon>Bacillati</taxon>
        <taxon>Actinomycetota</taxon>
        <taxon>Actinomycetes</taxon>
        <taxon>Micrococcales</taxon>
        <taxon>Promicromonosporaceae</taxon>
        <taxon>Isoptericola</taxon>
    </lineage>
</organism>